<dbReference type="InterPro" id="IPR049449">
    <property type="entry name" value="TesB_ACOT8-like_N"/>
</dbReference>
<comment type="caution">
    <text evidence="11">The sequence shown here is derived from an EMBL/GenBank/DDBJ whole genome shotgun (WGS) entry which is preliminary data.</text>
</comment>
<dbReference type="CDD" id="cd03444">
    <property type="entry name" value="Thioesterase_II_repeat1"/>
    <property type="match status" value="1"/>
</dbReference>
<comment type="subunit">
    <text evidence="2">Homotetramer.</text>
</comment>
<dbReference type="InterPro" id="IPR025652">
    <property type="entry name" value="TesB_C"/>
</dbReference>
<dbReference type="GO" id="GO:0047617">
    <property type="term" value="F:fatty acyl-CoA hydrolase activity"/>
    <property type="evidence" value="ECO:0007669"/>
    <property type="project" value="UniProtKB-EC"/>
</dbReference>
<keyword evidence="3" id="KW-0378">Hydrolase</keyword>
<accession>A0A9X2L9Q5</accession>
<evidence type="ECO:0000256" key="8">
    <source>
        <dbReference type="ARBA" id="ARBA00079653"/>
    </source>
</evidence>
<dbReference type="PANTHER" id="PTHR11066">
    <property type="entry name" value="ACYL-COA THIOESTERASE"/>
    <property type="match status" value="1"/>
</dbReference>
<dbReference type="AlphaFoldDB" id="A0A9X2L9Q5"/>
<dbReference type="PANTHER" id="PTHR11066:SF34">
    <property type="entry name" value="ACYL-COENZYME A THIOESTERASE 8"/>
    <property type="match status" value="1"/>
</dbReference>
<dbReference type="InterPro" id="IPR029069">
    <property type="entry name" value="HotDog_dom_sf"/>
</dbReference>
<evidence type="ECO:0000256" key="4">
    <source>
        <dbReference type="ARBA" id="ARBA00023098"/>
    </source>
</evidence>
<comment type="similarity">
    <text evidence="1">Belongs to the C/M/P thioester hydrolase family.</text>
</comment>
<gene>
    <name evidence="11" type="ORF">NOG11_09760</name>
</gene>
<dbReference type="EC" id="3.1.2.20" evidence="5"/>
<evidence type="ECO:0000256" key="2">
    <source>
        <dbReference type="ARBA" id="ARBA00011881"/>
    </source>
</evidence>
<keyword evidence="4" id="KW-0443">Lipid metabolism</keyword>
<reference evidence="11" key="1">
    <citation type="submission" date="2022-07" db="EMBL/GenBank/DDBJ databases">
        <title>Parvularcula maris sp. nov., an algicidal bacterium isolated from seawater.</title>
        <authorList>
            <person name="Li F."/>
        </authorList>
    </citation>
    <scope>NUCLEOTIDE SEQUENCE</scope>
    <source>
        <strain evidence="11">BGMRC 0090</strain>
    </source>
</reference>
<dbReference type="Pfam" id="PF13622">
    <property type="entry name" value="4HBT_3"/>
    <property type="match status" value="1"/>
</dbReference>
<keyword evidence="12" id="KW-1185">Reference proteome</keyword>
<organism evidence="11 12">
    <name type="scientific">Parvularcula maris</name>
    <dbReference type="NCBI Taxonomy" id="2965077"/>
    <lineage>
        <taxon>Bacteria</taxon>
        <taxon>Pseudomonadati</taxon>
        <taxon>Pseudomonadota</taxon>
        <taxon>Alphaproteobacteria</taxon>
        <taxon>Parvularculales</taxon>
        <taxon>Parvularculaceae</taxon>
        <taxon>Parvularcula</taxon>
    </lineage>
</organism>
<dbReference type="Pfam" id="PF02551">
    <property type="entry name" value="Acyl_CoA_thio"/>
    <property type="match status" value="1"/>
</dbReference>
<protein>
    <recommendedName>
        <fullName evidence="7">Acyl-CoA thioesterase 2</fullName>
        <ecNumber evidence="5">3.1.2.20</ecNumber>
    </recommendedName>
    <alternativeName>
        <fullName evidence="8">Thioesterase II</fullName>
    </alternativeName>
</protein>
<sequence length="286" mass="31829">MTSPAQSLLTLLDLEPIDRDLYRGAKDPEARGRIFGGQVVAQALMAAYGTVSEDRQAHSLHAYFVRPGDDAHPVIYHVERDRDGGSFSNRRVVASQGGETILNMIASFHLREEGLSHQEDMPDVPSPEELRSDTEIAEELTHLPEPFRRFMARRRGIEVRRTSLHAFQGRKAEPQQHLWFRLGADTPGEDAVRRAVLAYASDFALLGTALLPHGVNWTTKGVRSASIDHAVWFHASPKVGEWLLYTMDSGWSGGARGFSRGRIFDRSGTLVASTAQEGLIRYKPQS</sequence>
<dbReference type="GO" id="GO:0006637">
    <property type="term" value="P:acyl-CoA metabolic process"/>
    <property type="evidence" value="ECO:0007669"/>
    <property type="project" value="InterPro"/>
</dbReference>
<dbReference type="InterPro" id="IPR042171">
    <property type="entry name" value="Acyl-CoA_hotdog"/>
</dbReference>
<dbReference type="FunFam" id="2.40.160.210:FF:000001">
    <property type="entry name" value="Acyl-CoA thioesterase II"/>
    <property type="match status" value="1"/>
</dbReference>
<evidence type="ECO:0000259" key="10">
    <source>
        <dbReference type="Pfam" id="PF13622"/>
    </source>
</evidence>
<feature type="domain" description="Acyl-CoA thioesterase-like N-terminal HotDog" evidence="10">
    <location>
        <begin position="32"/>
        <end position="109"/>
    </location>
</feature>
<dbReference type="InterPro" id="IPR003703">
    <property type="entry name" value="Acyl_CoA_thio"/>
</dbReference>
<evidence type="ECO:0000259" key="9">
    <source>
        <dbReference type="Pfam" id="PF02551"/>
    </source>
</evidence>
<dbReference type="EMBL" id="JANIBC010000007">
    <property type="protein sequence ID" value="MCQ8185680.1"/>
    <property type="molecule type" value="Genomic_DNA"/>
</dbReference>
<dbReference type="SUPFAM" id="SSF54637">
    <property type="entry name" value="Thioesterase/thiol ester dehydrase-isomerase"/>
    <property type="match status" value="2"/>
</dbReference>
<evidence type="ECO:0000256" key="3">
    <source>
        <dbReference type="ARBA" id="ARBA00022801"/>
    </source>
</evidence>
<dbReference type="GO" id="GO:0009062">
    <property type="term" value="P:fatty acid catabolic process"/>
    <property type="evidence" value="ECO:0007669"/>
    <property type="project" value="TreeGrafter"/>
</dbReference>
<evidence type="ECO:0000256" key="7">
    <source>
        <dbReference type="ARBA" id="ARBA00071120"/>
    </source>
</evidence>
<dbReference type="GO" id="GO:0005829">
    <property type="term" value="C:cytosol"/>
    <property type="evidence" value="ECO:0007669"/>
    <property type="project" value="TreeGrafter"/>
</dbReference>
<evidence type="ECO:0000256" key="6">
    <source>
        <dbReference type="ARBA" id="ARBA00050943"/>
    </source>
</evidence>
<dbReference type="Gene3D" id="2.40.160.210">
    <property type="entry name" value="Acyl-CoA thioesterase, double hotdog domain"/>
    <property type="match status" value="1"/>
</dbReference>
<name>A0A9X2L9Q5_9PROT</name>
<proteinExistence type="inferred from homology"/>
<dbReference type="Proteomes" id="UP001142610">
    <property type="component" value="Unassembled WGS sequence"/>
</dbReference>
<feature type="domain" description="Acyl-CoA thioesterase 2 C-terminal" evidence="9">
    <location>
        <begin position="158"/>
        <end position="279"/>
    </location>
</feature>
<comment type="catalytic activity">
    <reaction evidence="6">
        <text>a fatty acyl-CoA + H2O = a fatty acid + CoA + H(+)</text>
        <dbReference type="Rhea" id="RHEA:16781"/>
        <dbReference type="ChEBI" id="CHEBI:15377"/>
        <dbReference type="ChEBI" id="CHEBI:15378"/>
        <dbReference type="ChEBI" id="CHEBI:28868"/>
        <dbReference type="ChEBI" id="CHEBI:57287"/>
        <dbReference type="ChEBI" id="CHEBI:77636"/>
        <dbReference type="EC" id="3.1.2.20"/>
    </reaction>
    <physiologicalReaction direction="left-to-right" evidence="6">
        <dbReference type="Rhea" id="RHEA:16782"/>
    </physiologicalReaction>
</comment>
<dbReference type="RefSeq" id="WP_256619570.1">
    <property type="nucleotide sequence ID" value="NZ_JANIBC010000007.1"/>
</dbReference>
<evidence type="ECO:0000313" key="12">
    <source>
        <dbReference type="Proteomes" id="UP001142610"/>
    </source>
</evidence>
<evidence type="ECO:0000256" key="5">
    <source>
        <dbReference type="ARBA" id="ARBA00038894"/>
    </source>
</evidence>
<dbReference type="CDD" id="cd03445">
    <property type="entry name" value="Thioesterase_II_repeat2"/>
    <property type="match status" value="1"/>
</dbReference>
<evidence type="ECO:0000256" key="1">
    <source>
        <dbReference type="ARBA" id="ARBA00006538"/>
    </source>
</evidence>
<evidence type="ECO:0000313" key="11">
    <source>
        <dbReference type="EMBL" id="MCQ8185680.1"/>
    </source>
</evidence>